<gene>
    <name evidence="4" type="ORF">SteCoe_28583</name>
</gene>
<dbReference type="Pfam" id="PF14644">
    <property type="entry name" value="DUF4456"/>
    <property type="match status" value="1"/>
</dbReference>
<organism evidence="4 5">
    <name type="scientific">Stentor coeruleus</name>
    <dbReference type="NCBI Taxonomy" id="5963"/>
    <lineage>
        <taxon>Eukaryota</taxon>
        <taxon>Sar</taxon>
        <taxon>Alveolata</taxon>
        <taxon>Ciliophora</taxon>
        <taxon>Postciliodesmatophora</taxon>
        <taxon>Heterotrichea</taxon>
        <taxon>Heterotrichida</taxon>
        <taxon>Stentoridae</taxon>
        <taxon>Stentor</taxon>
    </lineage>
</organism>
<evidence type="ECO:0000313" key="5">
    <source>
        <dbReference type="Proteomes" id="UP000187209"/>
    </source>
</evidence>
<feature type="domain" description="DUF4455" evidence="2">
    <location>
        <begin position="92"/>
        <end position="558"/>
    </location>
</feature>
<keyword evidence="1" id="KW-0175">Coiled coil</keyword>
<dbReference type="PANTHER" id="PTHR21444:SF14">
    <property type="entry name" value="COILED-COIL DOMAIN-CONTAINING PROTEIN 180"/>
    <property type="match status" value="1"/>
</dbReference>
<sequence length="1426" mass="167227">MRNQRELQGLSITHKASACLHNALKQERSSSRGLLSSIGKQVVGRNKTTTSMTDYIEKRDYSEKVHGQVRALSNYKAPEKNEHIEQMIDSQRENRRQRHLNCIKEFENWHEKLIENIKFSTEETKKNWESFAKASEEELNSMISGFTEELLLTKELEYVLAGYDNINYHVAKRHTEAEKMKNDLQRLEGEKLHSTENFLFIMRKNLIEIAFQLSPEIDTFISLKKTAVIADDKTCKKTIEQYASKALENESKLKDFMMSRLKDKEKFWRLVHHDAAMKAFSQEIRSKNYVNPEERVSLFVELKGKQKEIFNERVELLNSIVDIPMASFTQEKVEQFIEKLNSLNDKAQGIYDTEIQRIVDFQKKLDQEVEEKLEVLQNKLEYYKADINEPLEELIYREGRLIVDKLKEDSKKLLTKAIKYLEETDIRAHEVCISLSTFWKSIAKEFDYMISYNREEEKKYELSIASRGDTMDENVDDLEEAFNKEVYKLKRSITLEQLEQRLQESFKILDKIASEYRGYTDDSLKIMNSHQNLIKNTYETFQVKVGEKFGLLPMSRKAAFMQAIKDKKLKEIEDAKAFEDPKKKIGRKEEEPKIDYPILEEWKYGPSSWVILTKLDHIIIELLITEEDRAKEEERKRIEEEHKRQEEEKRIIEEAQKKEEAKKGRKPEVKKVEEVKQEVQIVEEPKEPDEPIDPEGNFCLETEIFIDFKLSMSLTCRLREHNINFIFAQMENQIQAAQATDKKSIEKTIEELDEHLRYLWPRKGKLEVNEFSSRLIEVKRHYSRWDRHSEETLKKQSQNAEEYSSIMQSLKDYLISYRTKQEELRKLLPNCVNLAECQGLMRKSKDLELQLFQYSQDALGRARGIYDSQCARIMYQNYEFIESLQLFEKGGNYDADEVEYYRQKTTIIDKEVSEVREKWQNEFEGLMKKVETDRSEPIKMFEKEFALVVENIAAKEGMGKKYGAPRRTAQERLRAEMTKCEKAQAGIDRTIVDLERLVQEYREIYASKSEPHFAGRNPSLALEIRRVLISIRVCSHKYGIHISGFKDETVLALKPLTWKEDVSISSPTADELPLESSRMEILLDPLEDIGVQKNPLNFWQRVLDIEKYAREESLKLFQGKSSAVPEFMEKYLKSMKSNAEDFRLKRIKALRESSVKVIEVLEMVSEAVVNSLWFGSEFLFEQECEKCDSKVMVEFEKLEELRVKHKAMLRPNLSNPSCRQELDELNKIEEDRSNKLKTLIKSSLDGFYKTVKASGDLYKTKLLNNTEVLLYLYDNFFTYDSYISLPGDQQLEIKRSNIKKLVLKKKVSIPVPPPPVVPDKKGVAVDPNAQQKVPKGMKSWPGLPLNNMKLPIDSNVPDSQPLISMKTRGHKSIIKCRNESFRCFSLLFCNKVNEFSHKMNTLLTEEDSWNDKWKSSVGFLKVKNAY</sequence>
<accession>A0A1R2B7W5</accession>
<protein>
    <submittedName>
        <fullName evidence="4">Uncharacterized protein</fullName>
    </submittedName>
</protein>
<dbReference type="InterPro" id="IPR027914">
    <property type="entry name" value="DUF4456"/>
</dbReference>
<evidence type="ECO:0000256" key="1">
    <source>
        <dbReference type="SAM" id="Coils"/>
    </source>
</evidence>
<evidence type="ECO:0000259" key="3">
    <source>
        <dbReference type="Pfam" id="PF14644"/>
    </source>
</evidence>
<dbReference type="Proteomes" id="UP000187209">
    <property type="component" value="Unassembled WGS sequence"/>
</dbReference>
<reference evidence="4 5" key="1">
    <citation type="submission" date="2016-11" db="EMBL/GenBank/DDBJ databases">
        <title>The macronuclear genome of Stentor coeruleus: a giant cell with tiny introns.</title>
        <authorList>
            <person name="Slabodnick M."/>
            <person name="Ruby J.G."/>
            <person name="Reiff S.B."/>
            <person name="Swart E.C."/>
            <person name="Gosai S."/>
            <person name="Prabakaran S."/>
            <person name="Witkowska E."/>
            <person name="Larue G.E."/>
            <person name="Fisher S."/>
            <person name="Freeman R.M."/>
            <person name="Gunawardena J."/>
            <person name="Chu W."/>
            <person name="Stover N.A."/>
            <person name="Gregory B.D."/>
            <person name="Nowacki M."/>
            <person name="Derisi J."/>
            <person name="Roy S.W."/>
            <person name="Marshall W.F."/>
            <person name="Sood P."/>
        </authorList>
    </citation>
    <scope>NUCLEOTIDE SEQUENCE [LARGE SCALE GENOMIC DNA]</scope>
    <source>
        <strain evidence="4">WM001</strain>
    </source>
</reference>
<feature type="domain" description="DUF4456" evidence="3">
    <location>
        <begin position="1126"/>
        <end position="1301"/>
    </location>
</feature>
<dbReference type="PANTHER" id="PTHR21444">
    <property type="entry name" value="COILED-COIL DOMAIN-CONTAINING PROTEIN 180"/>
    <property type="match status" value="1"/>
</dbReference>
<dbReference type="InterPro" id="IPR028089">
    <property type="entry name" value="DUF4455"/>
</dbReference>
<dbReference type="Pfam" id="PF14643">
    <property type="entry name" value="DUF4455"/>
    <property type="match status" value="1"/>
</dbReference>
<feature type="coiled-coil region" evidence="1">
    <location>
        <begin position="170"/>
        <end position="197"/>
    </location>
</feature>
<name>A0A1R2B7W5_9CILI</name>
<comment type="caution">
    <text evidence="4">The sequence shown here is derived from an EMBL/GenBank/DDBJ whole genome shotgun (WGS) entry which is preliminary data.</text>
</comment>
<feature type="coiled-coil region" evidence="1">
    <location>
        <begin position="326"/>
        <end position="423"/>
    </location>
</feature>
<dbReference type="OrthoDB" id="431588at2759"/>
<evidence type="ECO:0000259" key="2">
    <source>
        <dbReference type="Pfam" id="PF14643"/>
    </source>
</evidence>
<evidence type="ECO:0000313" key="4">
    <source>
        <dbReference type="EMBL" id="OMJ72868.1"/>
    </source>
</evidence>
<proteinExistence type="predicted"/>
<dbReference type="EMBL" id="MPUH01000867">
    <property type="protein sequence ID" value="OMJ72868.1"/>
    <property type="molecule type" value="Genomic_DNA"/>
</dbReference>
<keyword evidence="5" id="KW-1185">Reference proteome</keyword>
<feature type="coiled-coil region" evidence="1">
    <location>
        <begin position="623"/>
        <end position="664"/>
    </location>
</feature>